<accession>B0WB53</accession>
<feature type="compositionally biased region" description="Polar residues" evidence="1">
    <location>
        <begin position="341"/>
        <end position="386"/>
    </location>
</feature>
<feature type="compositionally biased region" description="Basic residues" evidence="1">
    <location>
        <begin position="62"/>
        <end position="87"/>
    </location>
</feature>
<dbReference type="EMBL" id="DS231877">
    <property type="protein sequence ID" value="EDS42118.1"/>
    <property type="molecule type" value="Genomic_DNA"/>
</dbReference>
<proteinExistence type="predicted"/>
<evidence type="ECO:0000313" key="5">
    <source>
        <dbReference type="Proteomes" id="UP000002320"/>
    </source>
</evidence>
<keyword evidence="2" id="KW-0732">Signal</keyword>
<evidence type="ECO:0000313" key="3">
    <source>
        <dbReference type="EMBL" id="EDS42118.1"/>
    </source>
</evidence>
<evidence type="ECO:0000313" key="4">
    <source>
        <dbReference type="EnsemblMetazoa" id="CPIJ004295-PA"/>
    </source>
</evidence>
<protein>
    <submittedName>
        <fullName evidence="3 4">Uncharacterized protein</fullName>
    </submittedName>
</protein>
<sequence length="637" mass="71443">MIDHNAILFFVCSTLAVEVSHHNGLEAGSDGEITNTAKPLLDDEVLPKLHRQKRHDIEIHRVIKRRPKLPPPRRKPRPPRRPPKPKVKYGPPNVNYPPLTHYKPHGYEDTFSTSYETSYTDQNSFGEPPASYGKPIHPSPTFGSPPFAYGQSSISYQGSSFGKPSFDEASFEGFGKQVYGGSSDLDEFPGIIEGPTRTYSSNRIPNFGGSPSIPSHVHSKSPSYQQPSSFLENRPSFTSHKEPPSYTRLTEVDNPQHQFPLEGYNKDPYRTPLTSYEVPLTQQKPQLFEPTKDFDSSYKKGANSYPPTSVVSTHSTSHSSTDSDEEDYYPSLPNRYEQEQFHNPSKQNPNKTPSNSIQTINDNDPFTSFNTYYDGVSESQKVSVKTKTNKDNFSLEEFYSATPPSSKRTKTTRRKKKPKPANTPVAHNLDTDDLRDAFGSSSDFHQVAIDADEFLEFEPQKQMKHSKPLGVTMTRNESPANFVLLSSQNRQKENNQPNYRTPSSNPNYQKNLSALPASDYKTLDINYFKSVEAKKKPAPTGPIGLEDVSILSVQKSNSQSYYAGNSNNGFQPTRRRNGAYYRANLDYEMMGESDENYDEIGDAGTFGGRLGTSRVKKDLTIKAEDSAIQQDTKVDAS</sequence>
<keyword evidence="5" id="KW-1185">Reference proteome</keyword>
<feature type="compositionally biased region" description="Polar residues" evidence="1">
    <location>
        <begin position="220"/>
        <end position="238"/>
    </location>
</feature>
<dbReference type="VEuPathDB" id="VectorBase:CPIJ004295"/>
<dbReference type="AlphaFoldDB" id="B0WB53"/>
<feature type="region of interest" description="Disordered" evidence="1">
    <location>
        <begin position="486"/>
        <end position="508"/>
    </location>
</feature>
<dbReference type="Proteomes" id="UP000002320">
    <property type="component" value="Unassembled WGS sequence"/>
</dbReference>
<feature type="signal peptide" evidence="2">
    <location>
        <begin position="1"/>
        <end position="16"/>
    </location>
</feature>
<dbReference type="OMA" id="TRYDQEQ"/>
<feature type="chain" id="PRO_5014566612" evidence="2">
    <location>
        <begin position="17"/>
        <end position="637"/>
    </location>
</feature>
<dbReference type="InParanoid" id="B0WB53"/>
<reference evidence="4" key="2">
    <citation type="submission" date="2020-05" db="UniProtKB">
        <authorList>
            <consortium name="EnsemblMetazoa"/>
        </authorList>
    </citation>
    <scope>IDENTIFICATION</scope>
    <source>
        <strain evidence="4">JHB</strain>
    </source>
</reference>
<feature type="compositionally biased region" description="Basic residues" evidence="1">
    <location>
        <begin position="407"/>
        <end position="419"/>
    </location>
</feature>
<organism>
    <name type="scientific">Culex quinquefasciatus</name>
    <name type="common">Southern house mosquito</name>
    <name type="synonym">Culex pungens</name>
    <dbReference type="NCBI Taxonomy" id="7176"/>
    <lineage>
        <taxon>Eukaryota</taxon>
        <taxon>Metazoa</taxon>
        <taxon>Ecdysozoa</taxon>
        <taxon>Arthropoda</taxon>
        <taxon>Hexapoda</taxon>
        <taxon>Insecta</taxon>
        <taxon>Pterygota</taxon>
        <taxon>Neoptera</taxon>
        <taxon>Endopterygota</taxon>
        <taxon>Diptera</taxon>
        <taxon>Nematocera</taxon>
        <taxon>Culicoidea</taxon>
        <taxon>Culicidae</taxon>
        <taxon>Culicinae</taxon>
        <taxon>Culicini</taxon>
        <taxon>Culex</taxon>
        <taxon>Culex</taxon>
    </lineage>
</organism>
<dbReference type="KEGG" id="cqu:CpipJ_CPIJ004295"/>
<feature type="compositionally biased region" description="Low complexity" evidence="1">
    <location>
        <begin position="304"/>
        <end position="320"/>
    </location>
</feature>
<dbReference type="EnsemblMetazoa" id="CPIJ004295-RA">
    <property type="protein sequence ID" value="CPIJ004295-PA"/>
    <property type="gene ID" value="CPIJ004295"/>
</dbReference>
<feature type="region of interest" description="Disordered" evidence="1">
    <location>
        <begin position="58"/>
        <end position="97"/>
    </location>
</feature>
<gene>
    <name evidence="4" type="primary">6035815</name>
    <name evidence="3" type="ORF">CpipJ_CPIJ004295</name>
</gene>
<dbReference type="OrthoDB" id="7739225at2759"/>
<dbReference type="VEuPathDB" id="VectorBase:CQUJHB008635"/>
<dbReference type="eggNOG" id="ENOG502TCJB">
    <property type="taxonomic scope" value="Eukaryota"/>
</dbReference>
<name>B0WB53_CULQU</name>
<reference evidence="3" key="1">
    <citation type="submission" date="2007-03" db="EMBL/GenBank/DDBJ databases">
        <title>Annotation of Culex pipiens quinquefasciatus.</title>
        <authorList>
            <consortium name="The Broad Institute Genome Sequencing Platform"/>
            <person name="Atkinson P.W."/>
            <person name="Hemingway J."/>
            <person name="Christensen B.M."/>
            <person name="Higgs S."/>
            <person name="Kodira C."/>
            <person name="Hannick L."/>
            <person name="Megy K."/>
            <person name="O'Leary S."/>
            <person name="Pearson M."/>
            <person name="Haas B.J."/>
            <person name="Mauceli E."/>
            <person name="Wortman J.R."/>
            <person name="Lee N.H."/>
            <person name="Guigo R."/>
            <person name="Stanke M."/>
            <person name="Alvarado L."/>
            <person name="Amedeo P."/>
            <person name="Antoine C.H."/>
            <person name="Arensburger P."/>
            <person name="Bidwell S.L."/>
            <person name="Crawford M."/>
            <person name="Camaro F."/>
            <person name="Devon K."/>
            <person name="Engels R."/>
            <person name="Hammond M."/>
            <person name="Howarth C."/>
            <person name="Koehrsen M."/>
            <person name="Lawson D."/>
            <person name="Montgomery P."/>
            <person name="Nene V."/>
            <person name="Nusbaum C."/>
            <person name="Puiu D."/>
            <person name="Romero-Severson J."/>
            <person name="Severson D.W."/>
            <person name="Shumway M."/>
            <person name="Sisk P."/>
            <person name="Stolte C."/>
            <person name="Zeng Q."/>
            <person name="Eisenstadt E."/>
            <person name="Fraser-Liggett C."/>
            <person name="Strausberg R."/>
            <person name="Galagan J."/>
            <person name="Birren B."/>
            <person name="Collins F.H."/>
        </authorList>
    </citation>
    <scope>NUCLEOTIDE SEQUENCE [LARGE SCALE GENOMIC DNA]</scope>
    <source>
        <strain evidence="3">JHB</strain>
    </source>
</reference>
<dbReference type="HOGENOM" id="CLU_428430_0_0_1"/>
<feature type="region of interest" description="Disordered" evidence="1">
    <location>
        <begin position="182"/>
        <end position="431"/>
    </location>
</feature>
<evidence type="ECO:0000256" key="2">
    <source>
        <dbReference type="SAM" id="SignalP"/>
    </source>
</evidence>
<evidence type="ECO:0000256" key="1">
    <source>
        <dbReference type="SAM" id="MobiDB-lite"/>
    </source>
</evidence>